<organism evidence="2 3">
    <name type="scientific">Xenotaenia resolanae</name>
    <dbReference type="NCBI Taxonomy" id="208358"/>
    <lineage>
        <taxon>Eukaryota</taxon>
        <taxon>Metazoa</taxon>
        <taxon>Chordata</taxon>
        <taxon>Craniata</taxon>
        <taxon>Vertebrata</taxon>
        <taxon>Euteleostomi</taxon>
        <taxon>Actinopterygii</taxon>
        <taxon>Neopterygii</taxon>
        <taxon>Teleostei</taxon>
        <taxon>Neoteleostei</taxon>
        <taxon>Acanthomorphata</taxon>
        <taxon>Ovalentaria</taxon>
        <taxon>Atherinomorphae</taxon>
        <taxon>Cyprinodontiformes</taxon>
        <taxon>Goodeidae</taxon>
        <taxon>Xenotaenia</taxon>
    </lineage>
</organism>
<dbReference type="Gene3D" id="2.60.40.10">
    <property type="entry name" value="Immunoglobulins"/>
    <property type="match status" value="1"/>
</dbReference>
<comment type="caution">
    <text evidence="2">The sequence shown here is derived from an EMBL/GenBank/DDBJ whole genome shotgun (WGS) entry which is preliminary data.</text>
</comment>
<dbReference type="SUPFAM" id="SSF49265">
    <property type="entry name" value="Fibronectin type III"/>
    <property type="match status" value="1"/>
</dbReference>
<dbReference type="InterPro" id="IPR036116">
    <property type="entry name" value="FN3_sf"/>
</dbReference>
<dbReference type="InterPro" id="IPR003961">
    <property type="entry name" value="FN3_dom"/>
</dbReference>
<evidence type="ECO:0000313" key="2">
    <source>
        <dbReference type="EMBL" id="MEQ2269274.1"/>
    </source>
</evidence>
<dbReference type="InterPro" id="IPR050713">
    <property type="entry name" value="RTP_Phos/Ushers"/>
</dbReference>
<dbReference type="PANTHER" id="PTHR46957:SF7">
    <property type="entry name" value="USHERIN"/>
    <property type="match status" value="1"/>
</dbReference>
<sequence length="120" mass="13060">IITHYVVLRDGQERYRGDENAFTDVGGIRPFQEFIYQLRACNKAGCTESTKVVAVTAQGVPEDVKPPVVTAVSSSSLRVNWSVPSHPNGVIQKYHLNQSGVGTIFTHTGGPNIYTVKGKT</sequence>
<evidence type="ECO:0000313" key="3">
    <source>
        <dbReference type="Proteomes" id="UP001444071"/>
    </source>
</evidence>
<keyword evidence="3" id="KW-1185">Reference proteome</keyword>
<accession>A0ABV0WJI3</accession>
<gene>
    <name evidence="2" type="ORF">XENORESO_002158</name>
</gene>
<dbReference type="Proteomes" id="UP001444071">
    <property type="component" value="Unassembled WGS sequence"/>
</dbReference>
<feature type="domain" description="Fibronectin type-III" evidence="1">
    <location>
        <begin position="60"/>
        <end position="120"/>
    </location>
</feature>
<proteinExistence type="predicted"/>
<reference evidence="2 3" key="1">
    <citation type="submission" date="2021-06" db="EMBL/GenBank/DDBJ databases">
        <authorList>
            <person name="Palmer J.M."/>
        </authorList>
    </citation>
    <scope>NUCLEOTIDE SEQUENCE [LARGE SCALE GENOMIC DNA]</scope>
    <source>
        <strain evidence="2 3">XR_2019</strain>
        <tissue evidence="2">Muscle</tissue>
    </source>
</reference>
<dbReference type="InterPro" id="IPR013783">
    <property type="entry name" value="Ig-like_fold"/>
</dbReference>
<dbReference type="PANTHER" id="PTHR46957">
    <property type="entry name" value="CYTOKINE RECEPTOR"/>
    <property type="match status" value="1"/>
</dbReference>
<dbReference type="EMBL" id="JAHRIM010051416">
    <property type="protein sequence ID" value="MEQ2269274.1"/>
    <property type="molecule type" value="Genomic_DNA"/>
</dbReference>
<protein>
    <recommendedName>
        <fullName evidence="1">Fibronectin type-III domain-containing protein</fullName>
    </recommendedName>
</protein>
<feature type="non-terminal residue" evidence="2">
    <location>
        <position position="1"/>
    </location>
</feature>
<evidence type="ECO:0000259" key="1">
    <source>
        <dbReference type="PROSITE" id="PS50853"/>
    </source>
</evidence>
<name>A0ABV0WJI3_9TELE</name>
<dbReference type="PROSITE" id="PS50853">
    <property type="entry name" value="FN3"/>
    <property type="match status" value="1"/>
</dbReference>
<dbReference type="CDD" id="cd00063">
    <property type="entry name" value="FN3"/>
    <property type="match status" value="1"/>
</dbReference>